<comment type="caution">
    <text evidence="1">The sequence shown here is derived from an EMBL/GenBank/DDBJ whole genome shotgun (WGS) entry which is preliminary data.</text>
</comment>
<dbReference type="Proteomes" id="UP001564657">
    <property type="component" value="Unassembled WGS sequence"/>
</dbReference>
<keyword evidence="2" id="KW-1185">Reference proteome</keyword>
<gene>
    <name evidence="1" type="ORF">AB8U03_06425</name>
</gene>
<protein>
    <submittedName>
        <fullName evidence="1">ATPase</fullName>
    </submittedName>
</protein>
<dbReference type="EMBL" id="JBGEWD010000004">
    <property type="protein sequence ID" value="MEY7999832.1"/>
    <property type="molecule type" value="Genomic_DNA"/>
</dbReference>
<sequence length="360" mass="41997">MNDKIKHFFTGENTSEEFHLFLDFITNQKTLKKKFFLKSKSMLLKSSLMENISEYFNKNGYDVECYHCPYDENLLDGIIIKKLNIALLNSNLLNAIDSPLPYEILDLEENLDKNNFERYMEKENCISTKIRNTSKRSYRFIKAAKLMQEDWGYYNKLAVDYSKLTTTIEDLESKILSDVGLENQGESRHLFATALTQNGIVSFIDTLYNDMDKVYVLNGDPGTGKTMVLKTLYKEALKKGLYVEVYHHPLIIDKIEHIIMPQLNTAVITSNEINKTQFNGIQIYMNNLIDYSKINKTDVEEDKTNFYLFLHKSLSILSSNKKLQDNLEKYYFENIDSDALSITCEKFLSKLKEYEKKQKA</sequence>
<name>A0ABV4BP25_9CLOT</name>
<organism evidence="1 2">
    <name type="scientific">Clostridium moutaii</name>
    <dbReference type="NCBI Taxonomy" id="3240932"/>
    <lineage>
        <taxon>Bacteria</taxon>
        <taxon>Bacillati</taxon>
        <taxon>Bacillota</taxon>
        <taxon>Clostridia</taxon>
        <taxon>Eubacteriales</taxon>
        <taxon>Clostridiaceae</taxon>
        <taxon>Clostridium</taxon>
    </lineage>
</organism>
<proteinExistence type="predicted"/>
<dbReference type="SUPFAM" id="SSF52540">
    <property type="entry name" value="P-loop containing nucleoside triphosphate hydrolases"/>
    <property type="match status" value="1"/>
</dbReference>
<dbReference type="Gene3D" id="3.40.50.300">
    <property type="entry name" value="P-loop containing nucleotide triphosphate hydrolases"/>
    <property type="match status" value="1"/>
</dbReference>
<dbReference type="RefSeq" id="WP_369703716.1">
    <property type="nucleotide sequence ID" value="NZ_JBGEWD010000004.1"/>
</dbReference>
<dbReference type="InterPro" id="IPR027417">
    <property type="entry name" value="P-loop_NTPase"/>
</dbReference>
<accession>A0ABV4BP25</accession>
<reference evidence="1 2" key="1">
    <citation type="submission" date="2024-08" db="EMBL/GenBank/DDBJ databases">
        <title>Clostridium lapicellarii sp. nov., and Clostridium renhuaiense sp. nov., two species isolated from the mud in a fermentation cellar used for producing sauce-flavour Chinese liquors.</title>
        <authorList>
            <person name="Yang F."/>
            <person name="Wang H."/>
            <person name="Chen L.Q."/>
            <person name="Zhou N."/>
            <person name="Lu J.J."/>
            <person name="Pu X.X."/>
            <person name="Wan B."/>
            <person name="Wang L."/>
            <person name="Liu S.J."/>
        </authorList>
    </citation>
    <scope>NUCLEOTIDE SEQUENCE [LARGE SCALE GENOMIC DNA]</scope>
    <source>
        <strain evidence="1 2">MT-5</strain>
    </source>
</reference>
<evidence type="ECO:0000313" key="1">
    <source>
        <dbReference type="EMBL" id="MEY7999832.1"/>
    </source>
</evidence>
<evidence type="ECO:0000313" key="2">
    <source>
        <dbReference type="Proteomes" id="UP001564657"/>
    </source>
</evidence>